<dbReference type="EMBL" id="OU893337">
    <property type="protein sequence ID" value="CAG9794330.1"/>
    <property type="molecule type" value="Genomic_DNA"/>
</dbReference>
<reference evidence="2" key="2">
    <citation type="submission" date="2022-10" db="EMBL/GenBank/DDBJ databases">
        <authorList>
            <consortium name="ENA_rothamsted_submissions"/>
            <consortium name="culmorum"/>
            <person name="King R."/>
        </authorList>
    </citation>
    <scope>NUCLEOTIDE SEQUENCE</scope>
</reference>
<organism evidence="2 3">
    <name type="scientific">Diatraea saccharalis</name>
    <name type="common">sugarcane borer</name>
    <dbReference type="NCBI Taxonomy" id="40085"/>
    <lineage>
        <taxon>Eukaryota</taxon>
        <taxon>Metazoa</taxon>
        <taxon>Ecdysozoa</taxon>
        <taxon>Arthropoda</taxon>
        <taxon>Hexapoda</taxon>
        <taxon>Insecta</taxon>
        <taxon>Pterygota</taxon>
        <taxon>Neoptera</taxon>
        <taxon>Endopterygota</taxon>
        <taxon>Lepidoptera</taxon>
        <taxon>Glossata</taxon>
        <taxon>Ditrysia</taxon>
        <taxon>Pyraloidea</taxon>
        <taxon>Crambidae</taxon>
        <taxon>Crambinae</taxon>
        <taxon>Diatraea</taxon>
    </lineage>
</organism>
<name>A0A9N9RCW0_9NEOP</name>
<evidence type="ECO:0000259" key="1">
    <source>
        <dbReference type="PROSITE" id="PS50948"/>
    </source>
</evidence>
<feature type="domain" description="Apple" evidence="1">
    <location>
        <begin position="258"/>
        <end position="338"/>
    </location>
</feature>
<keyword evidence="3" id="KW-1185">Reference proteome</keyword>
<sequence length="385" mass="44060">MKIDSGLKDVKLSSIGRLDPSFRGKGLCELMTYPIEAFDLHRDFVDDKDYDFYEIDRNSLEPNCPESLRGPGILHSGFLSSKPDRLPVYQPQWSERVDVYDTRYNNYDRYYGDGRRNQRRRYHHDKLFVPYQIGVARSDDGQADIENWGVYGGSYGGYDTYYKDRNDYHKSINHWRLPNDIDRPVGVKPGHNSDFDYFSLGKDKPLNHRYGYGAWKRGRWNNSGGHNGLDYGESTYYEKPKIYYESVERDDDVLYKDCSSRRKPGMSLGSGAIRRSLWARNVVECETACFDETEFKCVSYSYRYSSSRGTDNCFLSERPYRGLELAADSGSDVYAMPQHHGCSVVSHQPWIESECFWHVRSGAAVGAGAARAAITVAGLGACEAE</sequence>
<dbReference type="InterPro" id="IPR003609">
    <property type="entry name" value="Pan_app"/>
</dbReference>
<dbReference type="AlphaFoldDB" id="A0A9N9RCW0"/>
<dbReference type="PROSITE" id="PS50948">
    <property type="entry name" value="PAN"/>
    <property type="match status" value="1"/>
</dbReference>
<gene>
    <name evidence="2" type="ORF">DIATSA_LOCUS11717</name>
</gene>
<dbReference type="SUPFAM" id="SSF57414">
    <property type="entry name" value="Hairpin loop containing domain-like"/>
    <property type="match status" value="1"/>
</dbReference>
<dbReference type="OrthoDB" id="5418055at2759"/>
<dbReference type="Gene3D" id="3.50.4.10">
    <property type="entry name" value="Hepatocyte Growth Factor"/>
    <property type="match status" value="1"/>
</dbReference>
<evidence type="ECO:0000313" key="3">
    <source>
        <dbReference type="Proteomes" id="UP001153714"/>
    </source>
</evidence>
<protein>
    <recommendedName>
        <fullName evidence="1">Apple domain-containing protein</fullName>
    </recommendedName>
</protein>
<accession>A0A9N9RCW0</accession>
<evidence type="ECO:0000313" key="2">
    <source>
        <dbReference type="EMBL" id="CAG9794330.1"/>
    </source>
</evidence>
<reference evidence="2" key="1">
    <citation type="submission" date="2021-12" db="EMBL/GenBank/DDBJ databases">
        <authorList>
            <person name="King R."/>
        </authorList>
    </citation>
    <scope>NUCLEOTIDE SEQUENCE</scope>
</reference>
<proteinExistence type="predicted"/>
<dbReference type="Proteomes" id="UP001153714">
    <property type="component" value="Chromosome 6"/>
</dbReference>